<dbReference type="PANTHER" id="PTHR36151:SF3">
    <property type="entry name" value="ER-BOUND OXYGENASE MPAB_MPAB'_RUBBER OXYGENASE CATALYTIC DOMAIN-CONTAINING PROTEIN"/>
    <property type="match status" value="1"/>
</dbReference>
<gene>
    <name evidence="3" type="ORF">BJY24_007028</name>
</gene>
<dbReference type="Proteomes" id="UP000540412">
    <property type="component" value="Unassembled WGS sequence"/>
</dbReference>
<feature type="compositionally biased region" description="Basic and acidic residues" evidence="1">
    <location>
        <begin position="7"/>
        <end position="17"/>
    </location>
</feature>
<proteinExistence type="predicted"/>
<dbReference type="RefSeq" id="WP_040745608.1">
    <property type="nucleotide sequence ID" value="NZ_JACHIT010000002.1"/>
</dbReference>
<dbReference type="GO" id="GO:0016491">
    <property type="term" value="F:oxidoreductase activity"/>
    <property type="evidence" value="ECO:0007669"/>
    <property type="project" value="InterPro"/>
</dbReference>
<keyword evidence="4" id="KW-1185">Reference proteome</keyword>
<sequence length="303" mass="34585">MTASVARSDRTTRDLPPRRTFGPGNTMWDETGLITFSLTAGSAFLLQTMEPTIAAVVDEHSTFRTDPMGRATRSIASVMMWIYGGDEALAEADRLRTLHADLNTVDADGVRHKALSSGPWAWVLHTATFAYAEGNRHFVRKPLTDADKEQYYQEVVQLMRNFSVAPKEIPPTYAEWEKFFTDTVENHLQPTGVAHDYLRVIRTIAPPTFLPRALNPLWKVAAAPVGRLQYFFTVGTTPEVARRKLGLTWTDADERKLRRLGWVIGRTVPMLPERIRYFPIAYEARRLERDRARLRKMIDLRPL</sequence>
<dbReference type="AlphaFoldDB" id="A0A7W9PKX8"/>
<protein>
    <submittedName>
        <fullName evidence="3">Uncharacterized protein (DUF2236 family)</fullName>
    </submittedName>
</protein>
<dbReference type="Pfam" id="PF09995">
    <property type="entry name" value="MPAB_Lcp_cat"/>
    <property type="match status" value="1"/>
</dbReference>
<evidence type="ECO:0000313" key="3">
    <source>
        <dbReference type="EMBL" id="MBB5918116.1"/>
    </source>
</evidence>
<evidence type="ECO:0000313" key="4">
    <source>
        <dbReference type="Proteomes" id="UP000540412"/>
    </source>
</evidence>
<organism evidence="3 4">
    <name type="scientific">Nocardia transvalensis</name>
    <dbReference type="NCBI Taxonomy" id="37333"/>
    <lineage>
        <taxon>Bacteria</taxon>
        <taxon>Bacillati</taxon>
        <taxon>Actinomycetota</taxon>
        <taxon>Actinomycetes</taxon>
        <taxon>Mycobacteriales</taxon>
        <taxon>Nocardiaceae</taxon>
        <taxon>Nocardia</taxon>
    </lineage>
</organism>
<evidence type="ECO:0000259" key="2">
    <source>
        <dbReference type="Pfam" id="PF09995"/>
    </source>
</evidence>
<reference evidence="3 4" key="1">
    <citation type="submission" date="2020-08" db="EMBL/GenBank/DDBJ databases">
        <title>Sequencing the genomes of 1000 actinobacteria strains.</title>
        <authorList>
            <person name="Klenk H.-P."/>
        </authorList>
    </citation>
    <scope>NUCLEOTIDE SEQUENCE [LARGE SCALE GENOMIC DNA]</scope>
    <source>
        <strain evidence="3 4">DSM 43582</strain>
    </source>
</reference>
<feature type="region of interest" description="Disordered" evidence="1">
    <location>
        <begin position="1"/>
        <end position="26"/>
    </location>
</feature>
<evidence type="ECO:0000256" key="1">
    <source>
        <dbReference type="SAM" id="MobiDB-lite"/>
    </source>
</evidence>
<accession>A0A7W9PKX8</accession>
<dbReference type="PANTHER" id="PTHR36151">
    <property type="entry name" value="BLR2777 PROTEIN"/>
    <property type="match status" value="1"/>
</dbReference>
<dbReference type="InterPro" id="IPR018713">
    <property type="entry name" value="MPAB/Lcp_cat_dom"/>
</dbReference>
<comment type="caution">
    <text evidence="3">The sequence shown here is derived from an EMBL/GenBank/DDBJ whole genome shotgun (WGS) entry which is preliminary data.</text>
</comment>
<dbReference type="EMBL" id="JACHIT010000002">
    <property type="protein sequence ID" value="MBB5918116.1"/>
    <property type="molecule type" value="Genomic_DNA"/>
</dbReference>
<feature type="domain" description="ER-bound oxygenase mpaB/mpaB'/Rubber oxygenase catalytic" evidence="2">
    <location>
        <begin position="28"/>
        <end position="265"/>
    </location>
</feature>
<name>A0A7W9PKX8_9NOCA</name>